<feature type="signal peptide" evidence="1">
    <location>
        <begin position="1"/>
        <end position="19"/>
    </location>
</feature>
<evidence type="ECO:0000313" key="3">
    <source>
        <dbReference type="Proteomes" id="UP000276133"/>
    </source>
</evidence>
<name>A0A3M7QL29_BRAPC</name>
<sequence length="79" mass="9587">MYFLLFSFFFSILFKDLSANLNRMIFNFKIWVKSLQTINSLKEKLSIPVSLWDLKSEKSKTHELKIKFYINELSFERKI</sequence>
<proteinExistence type="predicted"/>
<feature type="chain" id="PRO_5018327359" evidence="1">
    <location>
        <begin position="20"/>
        <end position="79"/>
    </location>
</feature>
<dbReference type="EMBL" id="REGN01005752">
    <property type="protein sequence ID" value="RNA12156.1"/>
    <property type="molecule type" value="Genomic_DNA"/>
</dbReference>
<dbReference type="AlphaFoldDB" id="A0A3M7QL29"/>
<reference evidence="2 3" key="1">
    <citation type="journal article" date="2018" name="Sci. Rep.">
        <title>Genomic signatures of local adaptation to the degree of environmental predictability in rotifers.</title>
        <authorList>
            <person name="Franch-Gras L."/>
            <person name="Hahn C."/>
            <person name="Garcia-Roger E.M."/>
            <person name="Carmona M.J."/>
            <person name="Serra M."/>
            <person name="Gomez A."/>
        </authorList>
    </citation>
    <scope>NUCLEOTIDE SEQUENCE [LARGE SCALE GENOMIC DNA]</scope>
    <source>
        <strain evidence="2">HYR1</strain>
    </source>
</reference>
<comment type="caution">
    <text evidence="2">The sequence shown here is derived from an EMBL/GenBank/DDBJ whole genome shotgun (WGS) entry which is preliminary data.</text>
</comment>
<dbReference type="Proteomes" id="UP000276133">
    <property type="component" value="Unassembled WGS sequence"/>
</dbReference>
<evidence type="ECO:0000256" key="1">
    <source>
        <dbReference type="SAM" id="SignalP"/>
    </source>
</evidence>
<evidence type="ECO:0000313" key="2">
    <source>
        <dbReference type="EMBL" id="RNA12156.1"/>
    </source>
</evidence>
<keyword evidence="3" id="KW-1185">Reference proteome</keyword>
<protein>
    <submittedName>
        <fullName evidence="2">Uncharacterized protein</fullName>
    </submittedName>
</protein>
<organism evidence="2 3">
    <name type="scientific">Brachionus plicatilis</name>
    <name type="common">Marine rotifer</name>
    <name type="synonym">Brachionus muelleri</name>
    <dbReference type="NCBI Taxonomy" id="10195"/>
    <lineage>
        <taxon>Eukaryota</taxon>
        <taxon>Metazoa</taxon>
        <taxon>Spiralia</taxon>
        <taxon>Gnathifera</taxon>
        <taxon>Rotifera</taxon>
        <taxon>Eurotatoria</taxon>
        <taxon>Monogononta</taxon>
        <taxon>Pseudotrocha</taxon>
        <taxon>Ploima</taxon>
        <taxon>Brachionidae</taxon>
        <taxon>Brachionus</taxon>
    </lineage>
</organism>
<gene>
    <name evidence="2" type="ORF">BpHYR1_033152</name>
</gene>
<keyword evidence="1" id="KW-0732">Signal</keyword>
<accession>A0A3M7QL29</accession>